<feature type="transmembrane region" description="Helical" evidence="1">
    <location>
        <begin position="47"/>
        <end position="68"/>
    </location>
</feature>
<organism evidence="2 3">
    <name type="scientific">Limulus polyphemus</name>
    <name type="common">Atlantic horseshoe crab</name>
    <dbReference type="NCBI Taxonomy" id="6850"/>
    <lineage>
        <taxon>Eukaryota</taxon>
        <taxon>Metazoa</taxon>
        <taxon>Ecdysozoa</taxon>
        <taxon>Arthropoda</taxon>
        <taxon>Chelicerata</taxon>
        <taxon>Merostomata</taxon>
        <taxon>Xiphosura</taxon>
        <taxon>Limulidae</taxon>
        <taxon>Limulus</taxon>
    </lineage>
</organism>
<keyword evidence="1" id="KW-0812">Transmembrane</keyword>
<dbReference type="SUPFAM" id="SSF103473">
    <property type="entry name" value="MFS general substrate transporter"/>
    <property type="match status" value="1"/>
</dbReference>
<evidence type="ECO:0000256" key="1">
    <source>
        <dbReference type="SAM" id="Phobius"/>
    </source>
</evidence>
<dbReference type="GeneID" id="111089454"/>
<protein>
    <submittedName>
        <fullName evidence="3">Uncharacterized protein LOC111089454</fullName>
    </submittedName>
</protein>
<keyword evidence="1" id="KW-1133">Transmembrane helix</keyword>
<keyword evidence="1" id="KW-0472">Membrane</keyword>
<keyword evidence="2" id="KW-1185">Reference proteome</keyword>
<dbReference type="Proteomes" id="UP000694941">
    <property type="component" value="Unplaced"/>
</dbReference>
<sequence length="122" mass="13772">MSFPTTQYGGKPMWTIWIILYYFLASGIWPILPVMTAQIFGRNHSSTIYGMAIGIPMTLNILGTLVIAKLHDHFGWYGACGFIGGLGFLSFLLILLFPGDPLAQRRMYVEEKNKRSEQKVPE</sequence>
<feature type="transmembrane region" description="Helical" evidence="1">
    <location>
        <begin position="14"/>
        <end position="35"/>
    </location>
</feature>
<evidence type="ECO:0000313" key="2">
    <source>
        <dbReference type="Proteomes" id="UP000694941"/>
    </source>
</evidence>
<feature type="transmembrane region" description="Helical" evidence="1">
    <location>
        <begin position="74"/>
        <end position="97"/>
    </location>
</feature>
<dbReference type="InterPro" id="IPR036259">
    <property type="entry name" value="MFS_trans_sf"/>
</dbReference>
<dbReference type="RefSeq" id="XP_022257699.1">
    <property type="nucleotide sequence ID" value="XM_022401991.1"/>
</dbReference>
<reference evidence="3" key="1">
    <citation type="submission" date="2025-08" db="UniProtKB">
        <authorList>
            <consortium name="RefSeq"/>
        </authorList>
    </citation>
    <scope>IDENTIFICATION</scope>
    <source>
        <tissue evidence="3">Muscle</tissue>
    </source>
</reference>
<gene>
    <name evidence="3" type="primary">LOC111089454</name>
</gene>
<proteinExistence type="predicted"/>
<evidence type="ECO:0000313" key="3">
    <source>
        <dbReference type="RefSeq" id="XP_022257699.1"/>
    </source>
</evidence>
<accession>A0ABM1TP93</accession>
<dbReference type="Gene3D" id="1.20.1250.20">
    <property type="entry name" value="MFS general substrate transporter like domains"/>
    <property type="match status" value="1"/>
</dbReference>
<name>A0ABM1TP93_LIMPO</name>